<organism evidence="6 7">
    <name type="scientific">Candidatus Avisuccinivibrio stercorigallinarum</name>
    <dbReference type="NCBI Taxonomy" id="2840704"/>
    <lineage>
        <taxon>Bacteria</taxon>
        <taxon>Pseudomonadati</taxon>
        <taxon>Pseudomonadota</taxon>
        <taxon>Gammaproteobacteria</taxon>
        <taxon>Aeromonadales</taxon>
        <taxon>Succinivibrionaceae</taxon>
        <taxon>Succinivibrionaceae incertae sedis</taxon>
        <taxon>Candidatus Avisuccinivibrio</taxon>
    </lineage>
</organism>
<dbReference type="InterPro" id="IPR016181">
    <property type="entry name" value="Acyl_CoA_acyltransferase"/>
</dbReference>
<gene>
    <name evidence="6" type="ORF">IAB19_00900</name>
</gene>
<proteinExistence type="predicted"/>
<comment type="caution">
    <text evidence="6">The sequence shown here is derived from an EMBL/GenBank/DDBJ whole genome shotgun (WGS) entry which is preliminary data.</text>
</comment>
<dbReference type="CDD" id="cd04301">
    <property type="entry name" value="NAT_SF"/>
    <property type="match status" value="1"/>
</dbReference>
<dbReference type="PANTHER" id="PTHR30602:SF12">
    <property type="entry name" value="AMINO-ACID ACETYLTRANSFERASE NAGS1, CHLOROPLASTIC-RELATED"/>
    <property type="match status" value="1"/>
</dbReference>
<keyword evidence="2" id="KW-0808">Transferase</keyword>
<dbReference type="GO" id="GO:0005737">
    <property type="term" value="C:cytoplasm"/>
    <property type="evidence" value="ECO:0007669"/>
    <property type="project" value="InterPro"/>
</dbReference>
<dbReference type="Pfam" id="PF00583">
    <property type="entry name" value="Acetyltransf_1"/>
    <property type="match status" value="1"/>
</dbReference>
<reference evidence="6" key="1">
    <citation type="submission" date="2020-10" db="EMBL/GenBank/DDBJ databases">
        <authorList>
            <person name="Gilroy R."/>
        </authorList>
    </citation>
    <scope>NUCLEOTIDE SEQUENCE</scope>
    <source>
        <strain evidence="6">17213</strain>
    </source>
</reference>
<dbReference type="PROSITE" id="PS51186">
    <property type="entry name" value="GNAT"/>
    <property type="match status" value="1"/>
</dbReference>
<evidence type="ECO:0000256" key="1">
    <source>
        <dbReference type="ARBA" id="ARBA00015231"/>
    </source>
</evidence>
<evidence type="ECO:0000313" key="7">
    <source>
        <dbReference type="Proteomes" id="UP000823631"/>
    </source>
</evidence>
<sequence length="221" mass="25042">MSISTDKYDNLTLSDLLHEASYLHQGNRLRKEELNKIEQAIQEIKQLLNAGNPEGFIVRQARLSDIDSLESMVSYWARQGENLPRPRADLIRNIQSFAVCVKENVVVGCACLYVYDSGLAEIRSLGVSPQIQRQGQGRAIVHFLLEKAQRMEIKKVFVLTRNPRFFEKVGFTKTVITALPEKILKDCENCPKRERCDEVAYEVNYPDNPGAQINAETLASA</sequence>
<feature type="domain" description="N-acetyltransferase" evidence="5">
    <location>
        <begin position="56"/>
        <end position="197"/>
    </location>
</feature>
<dbReference type="Proteomes" id="UP000823631">
    <property type="component" value="Unassembled WGS sequence"/>
</dbReference>
<evidence type="ECO:0000256" key="3">
    <source>
        <dbReference type="ARBA" id="ARBA00023315"/>
    </source>
</evidence>
<dbReference type="InterPro" id="IPR010167">
    <property type="entry name" value="NH2A_AcTrfase"/>
</dbReference>
<evidence type="ECO:0000256" key="2">
    <source>
        <dbReference type="ARBA" id="ARBA00022679"/>
    </source>
</evidence>
<dbReference type="GO" id="GO:0004042">
    <property type="term" value="F:L-glutamate N-acetyltransferase activity"/>
    <property type="evidence" value="ECO:0007669"/>
    <property type="project" value="InterPro"/>
</dbReference>
<protein>
    <recommendedName>
        <fullName evidence="1">Amino-acid acetyltransferase</fullName>
    </recommendedName>
    <alternativeName>
        <fullName evidence="4">N-acetylglutamate synthase</fullName>
    </alternativeName>
</protein>
<accession>A0A9D9DAM5</accession>
<evidence type="ECO:0000256" key="4">
    <source>
        <dbReference type="ARBA" id="ARBA00033251"/>
    </source>
</evidence>
<reference evidence="6" key="2">
    <citation type="journal article" date="2021" name="PeerJ">
        <title>Extensive microbial diversity within the chicken gut microbiome revealed by metagenomics and culture.</title>
        <authorList>
            <person name="Gilroy R."/>
            <person name="Ravi A."/>
            <person name="Getino M."/>
            <person name="Pursley I."/>
            <person name="Horton D.L."/>
            <person name="Alikhan N.F."/>
            <person name="Baker D."/>
            <person name="Gharbi K."/>
            <person name="Hall N."/>
            <person name="Watson M."/>
            <person name="Adriaenssens E.M."/>
            <person name="Foster-Nyarko E."/>
            <person name="Jarju S."/>
            <person name="Secka A."/>
            <person name="Antonio M."/>
            <person name="Oren A."/>
            <person name="Chaudhuri R.R."/>
            <person name="La Ragione R."/>
            <person name="Hildebrand F."/>
            <person name="Pallen M.J."/>
        </authorList>
    </citation>
    <scope>NUCLEOTIDE SEQUENCE</scope>
    <source>
        <strain evidence="6">17213</strain>
    </source>
</reference>
<dbReference type="AlphaFoldDB" id="A0A9D9DAM5"/>
<keyword evidence="3" id="KW-0012">Acyltransferase</keyword>
<dbReference type="PANTHER" id="PTHR30602">
    <property type="entry name" value="AMINO-ACID ACETYLTRANSFERASE"/>
    <property type="match status" value="1"/>
</dbReference>
<name>A0A9D9DAM5_9GAMM</name>
<dbReference type="EMBL" id="JADINH010000013">
    <property type="protein sequence ID" value="MBO8414927.1"/>
    <property type="molecule type" value="Genomic_DNA"/>
</dbReference>
<evidence type="ECO:0000313" key="6">
    <source>
        <dbReference type="EMBL" id="MBO8414927.1"/>
    </source>
</evidence>
<evidence type="ECO:0000259" key="5">
    <source>
        <dbReference type="PROSITE" id="PS51186"/>
    </source>
</evidence>
<dbReference type="InterPro" id="IPR000182">
    <property type="entry name" value="GNAT_dom"/>
</dbReference>
<dbReference type="Gene3D" id="3.40.630.30">
    <property type="match status" value="1"/>
</dbReference>
<dbReference type="SUPFAM" id="SSF55729">
    <property type="entry name" value="Acyl-CoA N-acyltransferases (Nat)"/>
    <property type="match status" value="1"/>
</dbReference>
<dbReference type="GO" id="GO:0006526">
    <property type="term" value="P:L-arginine biosynthetic process"/>
    <property type="evidence" value="ECO:0007669"/>
    <property type="project" value="InterPro"/>
</dbReference>